<dbReference type="GO" id="GO:0005759">
    <property type="term" value="C:mitochondrial matrix"/>
    <property type="evidence" value="ECO:0000318"/>
    <property type="project" value="GO_Central"/>
</dbReference>
<feature type="binding site" evidence="11">
    <location>
        <position position="312"/>
    </location>
    <ligand>
        <name>S-adenosyl-L-methionine</name>
        <dbReference type="ChEBI" id="CHEBI:59789"/>
    </ligand>
</feature>
<reference evidence="15 16" key="1">
    <citation type="journal article" date="2008" name="Nature">
        <title>The genome of the model beetle and pest Tribolium castaneum.</title>
        <authorList>
            <consortium name="Tribolium Genome Sequencing Consortium"/>
            <person name="Richards S."/>
            <person name="Gibbs R.A."/>
            <person name="Weinstock G.M."/>
            <person name="Brown S.J."/>
            <person name="Denell R."/>
            <person name="Beeman R.W."/>
            <person name="Gibbs R."/>
            <person name="Beeman R.W."/>
            <person name="Brown S.J."/>
            <person name="Bucher G."/>
            <person name="Friedrich M."/>
            <person name="Grimmelikhuijzen C.J."/>
            <person name="Klingler M."/>
            <person name="Lorenzen M."/>
            <person name="Richards S."/>
            <person name="Roth S."/>
            <person name="Schroder R."/>
            <person name="Tautz D."/>
            <person name="Zdobnov E.M."/>
            <person name="Muzny D."/>
            <person name="Gibbs R.A."/>
            <person name="Weinstock G.M."/>
            <person name="Attaway T."/>
            <person name="Bell S."/>
            <person name="Buhay C.J."/>
            <person name="Chandrabose M.N."/>
            <person name="Chavez D."/>
            <person name="Clerk-Blankenburg K.P."/>
            <person name="Cree A."/>
            <person name="Dao M."/>
            <person name="Davis C."/>
            <person name="Chacko J."/>
            <person name="Dinh H."/>
            <person name="Dugan-Rocha S."/>
            <person name="Fowler G."/>
            <person name="Garner T.T."/>
            <person name="Garnes J."/>
            <person name="Gnirke A."/>
            <person name="Hawes A."/>
            <person name="Hernandez J."/>
            <person name="Hines S."/>
            <person name="Holder M."/>
            <person name="Hume J."/>
            <person name="Jhangiani S.N."/>
            <person name="Joshi V."/>
            <person name="Khan Z.M."/>
            <person name="Jackson L."/>
            <person name="Kovar C."/>
            <person name="Kowis A."/>
            <person name="Lee S."/>
            <person name="Lewis L.R."/>
            <person name="Margolis J."/>
            <person name="Morgan M."/>
            <person name="Nazareth L.V."/>
            <person name="Nguyen N."/>
            <person name="Okwuonu G."/>
            <person name="Parker D."/>
            <person name="Richards S."/>
            <person name="Ruiz S.J."/>
            <person name="Santibanez J."/>
            <person name="Savard J."/>
            <person name="Scherer S.E."/>
            <person name="Schneider B."/>
            <person name="Sodergren E."/>
            <person name="Tautz D."/>
            <person name="Vattahil S."/>
            <person name="Villasana D."/>
            <person name="White C.S."/>
            <person name="Wright R."/>
            <person name="Park Y."/>
            <person name="Beeman R.W."/>
            <person name="Lord J."/>
            <person name="Oppert B."/>
            <person name="Lorenzen M."/>
            <person name="Brown S."/>
            <person name="Wang L."/>
            <person name="Savard J."/>
            <person name="Tautz D."/>
            <person name="Richards S."/>
            <person name="Weinstock G."/>
            <person name="Gibbs R.A."/>
            <person name="Liu Y."/>
            <person name="Worley K."/>
            <person name="Weinstock G."/>
            <person name="Elsik C.G."/>
            <person name="Reese J.T."/>
            <person name="Elhaik E."/>
            <person name="Landan G."/>
            <person name="Graur D."/>
            <person name="Arensburger P."/>
            <person name="Atkinson P."/>
            <person name="Beeman R.W."/>
            <person name="Beidler J."/>
            <person name="Brown S.J."/>
            <person name="Demuth J.P."/>
            <person name="Drury D.W."/>
            <person name="Du Y.Z."/>
            <person name="Fujiwara H."/>
            <person name="Lorenzen M."/>
            <person name="Maselli V."/>
            <person name="Osanai M."/>
            <person name="Park Y."/>
            <person name="Robertson H.M."/>
            <person name="Tu Z."/>
            <person name="Wang J.J."/>
            <person name="Wang S."/>
            <person name="Richards S."/>
            <person name="Song H."/>
            <person name="Zhang L."/>
            <person name="Sodergren E."/>
            <person name="Werner D."/>
            <person name="Stanke M."/>
            <person name="Morgenstern B."/>
            <person name="Solovyev V."/>
            <person name="Kosarev P."/>
            <person name="Brown G."/>
            <person name="Chen H.C."/>
            <person name="Ermolaeva O."/>
            <person name="Hlavina W."/>
            <person name="Kapustin Y."/>
            <person name="Kiryutin B."/>
            <person name="Kitts P."/>
            <person name="Maglott D."/>
            <person name="Pruitt K."/>
            <person name="Sapojnikov V."/>
            <person name="Souvorov A."/>
            <person name="Mackey A.J."/>
            <person name="Waterhouse R.M."/>
            <person name="Wyder S."/>
            <person name="Zdobnov E.M."/>
            <person name="Zdobnov E.M."/>
            <person name="Wyder S."/>
            <person name="Kriventseva E.V."/>
            <person name="Kadowaki T."/>
            <person name="Bork P."/>
            <person name="Aranda M."/>
            <person name="Bao R."/>
            <person name="Beermann A."/>
            <person name="Berns N."/>
            <person name="Bolognesi R."/>
            <person name="Bonneton F."/>
            <person name="Bopp D."/>
            <person name="Brown S.J."/>
            <person name="Bucher G."/>
            <person name="Butts T."/>
            <person name="Chaumot A."/>
            <person name="Denell R.E."/>
            <person name="Ferrier D.E."/>
            <person name="Friedrich M."/>
            <person name="Gordon C.M."/>
            <person name="Jindra M."/>
            <person name="Klingler M."/>
            <person name="Lan Q."/>
            <person name="Lattorff H.M."/>
            <person name="Laudet V."/>
            <person name="von Levetsow C."/>
            <person name="Liu Z."/>
            <person name="Lutz R."/>
            <person name="Lynch J.A."/>
            <person name="da Fonseca R.N."/>
            <person name="Posnien N."/>
            <person name="Reuter R."/>
            <person name="Roth S."/>
            <person name="Savard J."/>
            <person name="Schinko J.B."/>
            <person name="Schmitt C."/>
            <person name="Schoppmeier M."/>
            <person name="Schroder R."/>
            <person name="Shippy T.D."/>
            <person name="Simonnet F."/>
            <person name="Marques-Souza H."/>
            <person name="Tautz D."/>
            <person name="Tomoyasu Y."/>
            <person name="Trauner J."/>
            <person name="Van der Zee M."/>
            <person name="Vervoort M."/>
            <person name="Wittkopp N."/>
            <person name="Wimmer E.A."/>
            <person name="Yang X."/>
            <person name="Jones A.K."/>
            <person name="Sattelle D.B."/>
            <person name="Ebert P.R."/>
            <person name="Nelson D."/>
            <person name="Scott J.G."/>
            <person name="Beeman R.W."/>
            <person name="Muthukrishnan S."/>
            <person name="Kramer K.J."/>
            <person name="Arakane Y."/>
            <person name="Beeman R.W."/>
            <person name="Zhu Q."/>
            <person name="Hogenkamp D."/>
            <person name="Dixit R."/>
            <person name="Oppert B."/>
            <person name="Jiang H."/>
            <person name="Zou Z."/>
            <person name="Marshall J."/>
            <person name="Elpidina E."/>
            <person name="Vinokurov K."/>
            <person name="Oppert C."/>
            <person name="Zou Z."/>
            <person name="Evans J."/>
            <person name="Lu Z."/>
            <person name="Zhao P."/>
            <person name="Sumathipala N."/>
            <person name="Altincicek B."/>
            <person name="Vilcinskas A."/>
            <person name="Williams M."/>
            <person name="Hultmark D."/>
            <person name="Hetru C."/>
            <person name="Jiang H."/>
            <person name="Grimmelikhuijzen C.J."/>
            <person name="Hauser F."/>
            <person name="Cazzamali G."/>
            <person name="Williamson M."/>
            <person name="Park Y."/>
            <person name="Li B."/>
            <person name="Tanaka Y."/>
            <person name="Predel R."/>
            <person name="Neupert S."/>
            <person name="Schachtner J."/>
            <person name="Verleyen P."/>
            <person name="Raible F."/>
            <person name="Bork P."/>
            <person name="Friedrich M."/>
            <person name="Walden K.K."/>
            <person name="Robertson H.M."/>
            <person name="Angeli S."/>
            <person name="Foret S."/>
            <person name="Bucher G."/>
            <person name="Schuetz S."/>
            <person name="Maleszka R."/>
            <person name="Wimmer E.A."/>
            <person name="Beeman R.W."/>
            <person name="Lorenzen M."/>
            <person name="Tomoyasu Y."/>
            <person name="Miller S.C."/>
            <person name="Grossmann D."/>
            <person name="Bucher G."/>
        </authorList>
    </citation>
    <scope>NUCLEOTIDE SEQUENCE [LARGE SCALE GENOMIC DNA]</scope>
    <source>
        <strain evidence="15 16">Georgia GA2</strain>
    </source>
</reference>
<dbReference type="Pfam" id="PF25133">
    <property type="entry name" value="TYW2_N_2"/>
    <property type="match status" value="1"/>
</dbReference>
<keyword evidence="6 11" id="KW-0819">tRNA processing</keyword>
<dbReference type="Pfam" id="PF15679">
    <property type="entry name" value="DUF4665"/>
    <property type="match status" value="1"/>
</dbReference>
<dbReference type="Gene3D" id="3.30.300.110">
    <property type="entry name" value="Met-10+ protein-like domains"/>
    <property type="match status" value="1"/>
</dbReference>
<feature type="compositionally biased region" description="Basic and acidic residues" evidence="13">
    <location>
        <begin position="465"/>
        <end position="478"/>
    </location>
</feature>
<feature type="binding site" evidence="11">
    <location>
        <begin position="286"/>
        <end position="287"/>
    </location>
    <ligand>
        <name>S-adenosyl-L-methionine</name>
        <dbReference type="ChEBI" id="CHEBI:59789"/>
    </ligand>
</feature>
<feature type="coiled-coil region" evidence="12">
    <location>
        <begin position="426"/>
        <end position="464"/>
    </location>
</feature>
<dbReference type="GO" id="GO:0070901">
    <property type="term" value="P:mitochondrial tRNA methylation"/>
    <property type="evidence" value="ECO:0000318"/>
    <property type="project" value="GO_Central"/>
</dbReference>
<dbReference type="InterPro" id="IPR029063">
    <property type="entry name" value="SAM-dependent_MTases_sf"/>
</dbReference>
<dbReference type="InParanoid" id="D7EJV3"/>
<proteinExistence type="inferred from homology"/>
<keyword evidence="16" id="KW-1185">Reference proteome</keyword>
<dbReference type="GO" id="GO:0008175">
    <property type="term" value="F:tRNA methyltransferase activity"/>
    <property type="evidence" value="ECO:0000318"/>
    <property type="project" value="GO_Central"/>
</dbReference>
<dbReference type="HAMAP" id="MF_03152">
    <property type="entry name" value="TRM5"/>
    <property type="match status" value="1"/>
</dbReference>
<evidence type="ECO:0000313" key="16">
    <source>
        <dbReference type="Proteomes" id="UP000007266"/>
    </source>
</evidence>
<evidence type="ECO:0000256" key="13">
    <source>
        <dbReference type="SAM" id="MobiDB-lite"/>
    </source>
</evidence>
<keyword evidence="3 11" id="KW-0489">Methyltransferase</keyword>
<dbReference type="PROSITE" id="PS51684">
    <property type="entry name" value="SAM_MT_TRM5_TYW2"/>
    <property type="match status" value="1"/>
</dbReference>
<keyword evidence="5 11" id="KW-0949">S-adenosyl-L-methionine</keyword>
<dbReference type="SUPFAM" id="SSF53335">
    <property type="entry name" value="S-adenosyl-L-methionine-dependent methyltransferases"/>
    <property type="match status" value="1"/>
</dbReference>
<evidence type="ECO:0000256" key="1">
    <source>
        <dbReference type="ARBA" id="ARBA00009775"/>
    </source>
</evidence>
<dbReference type="Gene3D" id="3.40.50.150">
    <property type="entry name" value="Vaccinia Virus protein VP39"/>
    <property type="match status" value="1"/>
</dbReference>
<evidence type="ECO:0000313" key="15">
    <source>
        <dbReference type="EMBL" id="EFA12884.2"/>
    </source>
</evidence>
<dbReference type="GO" id="GO:0002939">
    <property type="term" value="P:tRNA N1-guanine methylation"/>
    <property type="evidence" value="ECO:0000318"/>
    <property type="project" value="GO_Central"/>
</dbReference>
<dbReference type="HOGENOM" id="CLU_022610_2_3_1"/>
<dbReference type="EC" id="2.1.1.228" evidence="11"/>
<name>D7EJV3_TRICA</name>
<comment type="similarity">
    <text evidence="11">Belongs to the TRM5 / TYW2 family.</text>
</comment>
<dbReference type="GO" id="GO:0005634">
    <property type="term" value="C:nucleus"/>
    <property type="evidence" value="ECO:0007669"/>
    <property type="project" value="UniProtKB-SubCell"/>
</dbReference>
<dbReference type="FunCoup" id="D7EJV3">
    <property type="interactions" value="894"/>
</dbReference>
<dbReference type="Proteomes" id="UP000007266">
    <property type="component" value="Unassembled WGS sequence"/>
</dbReference>
<dbReference type="GO" id="GO:0005737">
    <property type="term" value="C:cytoplasm"/>
    <property type="evidence" value="ECO:0000318"/>
    <property type="project" value="GO_Central"/>
</dbReference>
<dbReference type="FunFam" id="3.30.300.110:FF:000001">
    <property type="entry name" value="tRNA (guanine(37)-N1)-methyltransferase"/>
    <property type="match status" value="1"/>
</dbReference>
<feature type="compositionally biased region" description="Polar residues" evidence="13">
    <location>
        <begin position="499"/>
        <end position="508"/>
    </location>
</feature>
<dbReference type="OMA" id="NWRYDEI"/>
<feature type="binding site" evidence="11">
    <location>
        <begin position="257"/>
        <end position="258"/>
    </location>
    <ligand>
        <name>S-adenosyl-L-methionine</name>
        <dbReference type="ChEBI" id="CHEBI:59789"/>
    </ligand>
</feature>
<dbReference type="PANTHER" id="PTHR23245">
    <property type="entry name" value="TRNA METHYLTRANSFERASE"/>
    <property type="match status" value="1"/>
</dbReference>
<dbReference type="InterPro" id="IPR030382">
    <property type="entry name" value="MeTrfase_TRM5/TYW2"/>
</dbReference>
<comment type="similarity">
    <text evidence="1">Belongs to the class I-like SAM-binding methyltransferase superfamily. TRM5/TYW2 family.</text>
</comment>
<dbReference type="Pfam" id="PF02475">
    <property type="entry name" value="TRM5-TYW2_MTfase"/>
    <property type="match status" value="1"/>
</dbReference>
<dbReference type="EMBL" id="KQ971866">
    <property type="protein sequence ID" value="EFA12884.2"/>
    <property type="molecule type" value="Genomic_DNA"/>
</dbReference>
<dbReference type="STRING" id="7070.D7EJV3"/>
<dbReference type="InterPro" id="IPR031389">
    <property type="entry name" value="RBIS"/>
</dbReference>
<keyword evidence="4 11" id="KW-0808">Transferase</keyword>
<evidence type="ECO:0000256" key="9">
    <source>
        <dbReference type="ARBA" id="ARBA00045951"/>
    </source>
</evidence>
<evidence type="ECO:0000256" key="12">
    <source>
        <dbReference type="SAM" id="Coils"/>
    </source>
</evidence>
<keyword evidence="7 11" id="KW-0496">Mitochondrion</keyword>
<comment type="catalytic activity">
    <reaction evidence="10 11">
        <text>guanosine(37) in tRNA + S-adenosyl-L-methionine = N(1)-methylguanosine(37) in tRNA + S-adenosyl-L-homocysteine + H(+)</text>
        <dbReference type="Rhea" id="RHEA:36899"/>
        <dbReference type="Rhea" id="RHEA-COMP:10145"/>
        <dbReference type="Rhea" id="RHEA-COMP:10147"/>
        <dbReference type="ChEBI" id="CHEBI:15378"/>
        <dbReference type="ChEBI" id="CHEBI:57856"/>
        <dbReference type="ChEBI" id="CHEBI:59789"/>
        <dbReference type="ChEBI" id="CHEBI:73542"/>
        <dbReference type="ChEBI" id="CHEBI:74269"/>
        <dbReference type="EC" id="2.1.1.228"/>
    </reaction>
</comment>
<gene>
    <name evidence="15" type="primary">AUGUSTUS-3.0.2_11563</name>
    <name evidence="15" type="ORF">TcasGA2_TC011563</name>
</gene>
<evidence type="ECO:0000256" key="3">
    <source>
        <dbReference type="ARBA" id="ARBA00022603"/>
    </source>
</evidence>
<keyword evidence="2 11" id="KW-0963">Cytoplasm</keyword>
<evidence type="ECO:0000256" key="6">
    <source>
        <dbReference type="ARBA" id="ARBA00022694"/>
    </source>
</evidence>
<evidence type="ECO:0000256" key="11">
    <source>
        <dbReference type="HAMAP-Rule" id="MF_03152"/>
    </source>
</evidence>
<keyword evidence="12" id="KW-0175">Coiled coil</keyword>
<comment type="subunit">
    <text evidence="11">Monomer.</text>
</comment>
<comment type="subcellular location">
    <subcellularLocation>
        <location evidence="11">Mitochondrion matrix</location>
    </subcellularLocation>
    <subcellularLocation>
        <location evidence="11">Nucleus</location>
    </subcellularLocation>
    <subcellularLocation>
        <location evidence="11">Cytoplasm</location>
    </subcellularLocation>
    <text evidence="11">Predominantly in the mitochondria and in the nucleus.</text>
</comment>
<comment type="function">
    <text evidence="9">Involved in mitochondrial tRNA methylation. Specifically methylates the N1 position of guanosine-37 in various tRNAs. Methylation is not dependent on the nature of the nucleoside 5' of the target nucleoside. This is the first step in the biosynthesis of wybutosine (yW), a modified base adjacent to the anticodon of tRNAs and required for accurate decoding.</text>
</comment>
<dbReference type="InterPro" id="IPR056744">
    <property type="entry name" value="TRM5/TYW2-like_N"/>
</dbReference>
<sequence length="508" mass="57611">MTTVPNLKPPAQVAGLTTLDKNLFKKNITVPCLILKNVKISSVLPFVKNYLLKIENFKPVCNVTTGESHVYFNPEIIGAFSDLPPETQKLLNDLCVQLELKPLTLNYENFSIEGVFRAVLPPNVEGMSSFTKVGHIVHVNLREHLVPFKDIIGQVLFDKVPNCRTVVNKVGSIDNTYRNFQMEVLRGENDTQTHVRENKCVFEFDFAKVYWNSRLCTEHERIVNMIESGDVVFDVFAGVGPFSVPLARKKCQVFANDLNPESFKWLNHNFKINKVGENYFKSYNKDGREFILGEVKELLPKFSAKNVFILMNLPALAVDFLTTFVDLFSNDELPEFGKHPVVVVYCFAKGEDFINIAKKSLCEKIGRNVEEKITDVFRVRTTAKFWSKITYGNEKIPALALNPKNSVMGKNKKKLNSVFKVAGAKSLKLKAKAKAVKSELKQINNKNKAKITEIDKELVNLQEKVRNSTGDQKKETKNKTKLPSRQNVTKEVGEKSQDTLKQLNAMQL</sequence>
<protein>
    <recommendedName>
        <fullName evidence="11">tRNA (guanine(37)-N1)-methyltransferase</fullName>
        <ecNumber evidence="11">2.1.1.228</ecNumber>
    </recommendedName>
    <alternativeName>
        <fullName evidence="11">M1G-methyltransferase</fullName>
    </alternativeName>
    <alternativeName>
        <fullName evidence="11">tRNA [GM37] methyltransferase</fullName>
    </alternativeName>
    <alternativeName>
        <fullName evidence="11">tRNA methyltransferase 5 homolog</fullName>
    </alternativeName>
</protein>
<dbReference type="PANTHER" id="PTHR23245:SF36">
    <property type="entry name" value="TRNA (GUANINE(37)-N1)-METHYLTRANSFERASE"/>
    <property type="match status" value="1"/>
</dbReference>
<dbReference type="eggNOG" id="KOG2078">
    <property type="taxonomic scope" value="Eukaryota"/>
</dbReference>
<feature type="binding site" evidence="11">
    <location>
        <position position="219"/>
    </location>
    <ligand>
        <name>S-adenosyl-L-methionine</name>
        <dbReference type="ChEBI" id="CHEBI:59789"/>
    </ligand>
</feature>
<accession>D7EJV3</accession>
<evidence type="ECO:0000259" key="14">
    <source>
        <dbReference type="PROSITE" id="PS51684"/>
    </source>
</evidence>
<evidence type="ECO:0000256" key="10">
    <source>
        <dbReference type="ARBA" id="ARBA00047783"/>
    </source>
</evidence>
<evidence type="ECO:0000256" key="5">
    <source>
        <dbReference type="ARBA" id="ARBA00022691"/>
    </source>
</evidence>
<evidence type="ECO:0000256" key="7">
    <source>
        <dbReference type="ARBA" id="ARBA00023128"/>
    </source>
</evidence>
<evidence type="ECO:0000256" key="8">
    <source>
        <dbReference type="ARBA" id="ARBA00023242"/>
    </source>
</evidence>
<reference evidence="15 16" key="2">
    <citation type="journal article" date="2010" name="Nucleic Acids Res.">
        <title>BeetleBase in 2010: revisions to provide comprehensive genomic information for Tribolium castaneum.</title>
        <authorList>
            <person name="Kim H.S."/>
            <person name="Murphy T."/>
            <person name="Xia J."/>
            <person name="Caragea D."/>
            <person name="Park Y."/>
            <person name="Beeman R.W."/>
            <person name="Lorenzen M.D."/>
            <person name="Butcher S."/>
            <person name="Manak J.R."/>
            <person name="Brown S.J."/>
        </authorList>
    </citation>
    <scope>NUCLEOTIDE SEQUENCE [LARGE SCALE GENOMIC DNA]</scope>
    <source>
        <strain evidence="15 16">Georgia GA2</strain>
    </source>
</reference>
<dbReference type="GO" id="GO:0042254">
    <property type="term" value="P:ribosome biogenesis"/>
    <property type="evidence" value="ECO:0007669"/>
    <property type="project" value="InterPro"/>
</dbReference>
<evidence type="ECO:0000256" key="2">
    <source>
        <dbReference type="ARBA" id="ARBA00022490"/>
    </source>
</evidence>
<organism evidence="15 16">
    <name type="scientific">Tribolium castaneum</name>
    <name type="common">Red flour beetle</name>
    <dbReference type="NCBI Taxonomy" id="7070"/>
    <lineage>
        <taxon>Eukaryota</taxon>
        <taxon>Metazoa</taxon>
        <taxon>Ecdysozoa</taxon>
        <taxon>Arthropoda</taxon>
        <taxon>Hexapoda</taxon>
        <taxon>Insecta</taxon>
        <taxon>Pterygota</taxon>
        <taxon>Neoptera</taxon>
        <taxon>Endopterygota</taxon>
        <taxon>Coleoptera</taxon>
        <taxon>Polyphaga</taxon>
        <taxon>Cucujiformia</taxon>
        <taxon>Tenebrionidae</taxon>
        <taxon>Tenebrionidae incertae sedis</taxon>
        <taxon>Tribolium</taxon>
    </lineage>
</organism>
<dbReference type="InterPro" id="IPR025792">
    <property type="entry name" value="tRNA_Gua_MeTrfase_euk"/>
</dbReference>
<dbReference type="InterPro" id="IPR056743">
    <property type="entry name" value="TRM5-TYW2-like_MTfase"/>
</dbReference>
<dbReference type="AlphaFoldDB" id="D7EJV3"/>
<feature type="region of interest" description="Disordered" evidence="13">
    <location>
        <begin position="465"/>
        <end position="508"/>
    </location>
</feature>
<feature type="domain" description="SAM-dependent methyltransferase TRM5/TYW2-type" evidence="14">
    <location>
        <begin position="130"/>
        <end position="397"/>
    </location>
</feature>
<keyword evidence="8 11" id="KW-0539">Nucleus</keyword>
<evidence type="ECO:0000256" key="4">
    <source>
        <dbReference type="ARBA" id="ARBA00022679"/>
    </source>
</evidence>
<dbReference type="GO" id="GO:0052906">
    <property type="term" value="F:tRNA (guanine(37)-N1)-methyltransferase activity"/>
    <property type="evidence" value="ECO:0007669"/>
    <property type="project" value="UniProtKB-UniRule"/>
</dbReference>
<comment type="function">
    <text evidence="11">Specifically methylates the N1 position of guanosine-37 in various cytoplasmic and mitochondrial tRNAs. Methylation is not dependent on the nature of the nucleoside 5' of the target nucleoside. This is the first step in the biosynthesis of wybutosine (yW), a modified base adjacent to the anticodon of tRNAs and required for accurate decoding.</text>
</comment>